<dbReference type="InterPro" id="IPR050491">
    <property type="entry name" value="AmpC-like"/>
</dbReference>
<dbReference type="SUPFAM" id="SSF56601">
    <property type="entry name" value="beta-lactamase/transpeptidase-like"/>
    <property type="match status" value="1"/>
</dbReference>
<keyword evidence="3" id="KW-1185">Reference proteome</keyword>
<evidence type="ECO:0000313" key="2">
    <source>
        <dbReference type="EMBL" id="BBC36525.1"/>
    </source>
</evidence>
<dbReference type="InterPro" id="IPR001466">
    <property type="entry name" value="Beta-lactam-related"/>
</dbReference>
<dbReference type="Pfam" id="PF00144">
    <property type="entry name" value="Beta-lactamase"/>
    <property type="match status" value="1"/>
</dbReference>
<protein>
    <recommendedName>
        <fullName evidence="1">Beta-lactamase-related domain-containing protein</fullName>
    </recommendedName>
</protein>
<proteinExistence type="predicted"/>
<dbReference type="InterPro" id="IPR012338">
    <property type="entry name" value="Beta-lactam/transpept-like"/>
</dbReference>
<dbReference type="PANTHER" id="PTHR46825">
    <property type="entry name" value="D-ALANYL-D-ALANINE-CARBOXYPEPTIDASE/ENDOPEPTIDASE AMPH"/>
    <property type="match status" value="1"/>
</dbReference>
<name>A0ABM7FHF2_9ACTN</name>
<dbReference type="EMBL" id="AP018448">
    <property type="protein sequence ID" value="BBC36525.1"/>
    <property type="molecule type" value="Genomic_DNA"/>
</dbReference>
<dbReference type="Proteomes" id="UP001321542">
    <property type="component" value="Chromosome"/>
</dbReference>
<evidence type="ECO:0000259" key="1">
    <source>
        <dbReference type="Pfam" id="PF00144"/>
    </source>
</evidence>
<accession>A0ABM7FHF2</accession>
<organism evidence="2 3">
    <name type="scientific">Streptomyces graminofaciens</name>
    <dbReference type="NCBI Taxonomy" id="68212"/>
    <lineage>
        <taxon>Bacteria</taxon>
        <taxon>Bacillati</taxon>
        <taxon>Actinomycetota</taxon>
        <taxon>Actinomycetes</taxon>
        <taxon>Kitasatosporales</taxon>
        <taxon>Streptomycetaceae</taxon>
        <taxon>Streptomyces</taxon>
    </lineage>
</organism>
<evidence type="ECO:0000313" key="3">
    <source>
        <dbReference type="Proteomes" id="UP001321542"/>
    </source>
</evidence>
<reference evidence="2 3" key="1">
    <citation type="journal article" date="2010" name="ChemBioChem">
        <title>Cloning and characterization of the biosynthetic gene cluster of 16-membered macrolide antibiotic FD-891: involvement of a dual functional cytochrome P450 monooxygenase catalyzing epoxidation and hydroxylation.</title>
        <authorList>
            <person name="Kudo F."/>
            <person name="Motegi A."/>
            <person name="Mizoue K."/>
            <person name="Eguchi T."/>
        </authorList>
    </citation>
    <scope>NUCLEOTIDE SEQUENCE [LARGE SCALE GENOMIC DNA]</scope>
    <source>
        <strain evidence="2 3">A-8890</strain>
    </source>
</reference>
<gene>
    <name evidence="2" type="ORF">SGFS_078190</name>
</gene>
<feature type="domain" description="Beta-lactamase-related" evidence="1">
    <location>
        <begin position="1"/>
        <end position="285"/>
    </location>
</feature>
<dbReference type="Gene3D" id="3.40.710.10">
    <property type="entry name" value="DD-peptidase/beta-lactamase superfamily"/>
    <property type="match status" value="1"/>
</dbReference>
<sequence>MSRDAHFRIGSVTKTFTSTVVLQLAAEHRVTLDAPARRYLPTLIPPAYGKVTVRQLLDHTSGVPAPAGIPGPADGPGWWLKSMTPQAVVRQAFANKEEPSTPPGTTQQYNGVNTFIAGLLVEKVTGHTFKAELTRRIIRPLALHDTSLPAPTDTTVPTPHAHGYVGTDEVTEQSPWPWAEGGLISTAADLDRFMTALFRGRLLPPAQQRLLFTVPDVPSAPTNTNCINHTSCFSTGGLMRVTLDNGITVWGKTGSRPGWTTGTFTTRDLKHRVTYSLNPTGTASERPHVMAIVNAAFATTRENTKKGGTP</sequence>
<reference evidence="2 3" key="2">
    <citation type="journal article" date="2023" name="ChemBioChem">
        <title>Acyltransferase Domain Exchange between Two Independent Type I Polyketide Synthases in the Same Producer Strain of Macrolide Antibiotics.</title>
        <authorList>
            <person name="Kudo F."/>
            <person name="Kishikawa K."/>
            <person name="Tsuboi K."/>
            <person name="Kido T."/>
            <person name="Usui T."/>
            <person name="Hashimoto J."/>
            <person name="Shin-Ya K."/>
            <person name="Miyanaga A."/>
            <person name="Eguchi T."/>
        </authorList>
    </citation>
    <scope>NUCLEOTIDE SEQUENCE [LARGE SCALE GENOMIC DNA]</scope>
    <source>
        <strain evidence="2 3">A-8890</strain>
    </source>
</reference>
<dbReference type="PANTHER" id="PTHR46825:SF7">
    <property type="entry name" value="D-ALANYL-D-ALANINE CARBOXYPEPTIDASE"/>
    <property type="match status" value="1"/>
</dbReference>